<dbReference type="Proteomes" id="UP001384579">
    <property type="component" value="Unassembled WGS sequence"/>
</dbReference>
<comment type="caution">
    <text evidence="2">The sequence shown here is derived from an EMBL/GenBank/DDBJ whole genome shotgun (WGS) entry which is preliminary data.</text>
</comment>
<evidence type="ECO:0000256" key="1">
    <source>
        <dbReference type="SAM" id="MobiDB-lite"/>
    </source>
</evidence>
<organism evidence="2 3">
    <name type="scientific">Microcoleus anatoxicus PTRS2</name>
    <dbReference type="NCBI Taxonomy" id="2705321"/>
    <lineage>
        <taxon>Bacteria</taxon>
        <taxon>Bacillati</taxon>
        <taxon>Cyanobacteriota</taxon>
        <taxon>Cyanophyceae</taxon>
        <taxon>Oscillatoriophycideae</taxon>
        <taxon>Oscillatoriales</taxon>
        <taxon>Microcoleaceae</taxon>
        <taxon>Microcoleus</taxon>
        <taxon>Microcoleus anatoxicus</taxon>
    </lineage>
</organism>
<dbReference type="SUPFAM" id="SSF56436">
    <property type="entry name" value="C-type lectin-like"/>
    <property type="match status" value="1"/>
</dbReference>
<evidence type="ECO:0000313" key="2">
    <source>
        <dbReference type="EMBL" id="MEK0189245.1"/>
    </source>
</evidence>
<feature type="region of interest" description="Disordered" evidence="1">
    <location>
        <begin position="1"/>
        <end position="30"/>
    </location>
</feature>
<evidence type="ECO:0000313" key="3">
    <source>
        <dbReference type="Proteomes" id="UP001384579"/>
    </source>
</evidence>
<dbReference type="InterPro" id="IPR016187">
    <property type="entry name" value="CTDL_fold"/>
</dbReference>
<reference evidence="2 3" key="1">
    <citation type="journal article" date="2020" name="Harmful Algae">
        <title>Molecular and morphological characterization of a novel dihydroanatoxin-a producing Microcoleus species (cyanobacteria) from the Russian River, California, USA.</title>
        <authorList>
            <person name="Conklin K.Y."/>
            <person name="Stancheva R."/>
            <person name="Otten T.G."/>
            <person name="Fadness R."/>
            <person name="Boyer G.L."/>
            <person name="Read B."/>
            <person name="Zhang X."/>
            <person name="Sheath R.G."/>
        </authorList>
    </citation>
    <scope>NUCLEOTIDE SEQUENCE [LARGE SCALE GENOMIC DNA]</scope>
    <source>
        <strain evidence="2 3">PTRS2</strain>
    </source>
</reference>
<dbReference type="InterPro" id="IPR042095">
    <property type="entry name" value="SUMF_sf"/>
</dbReference>
<dbReference type="Gene3D" id="3.90.1580.10">
    <property type="entry name" value="paralog of FGE (formylglycine-generating enzyme)"/>
    <property type="match status" value="1"/>
</dbReference>
<dbReference type="EMBL" id="JBBLXS010001058">
    <property type="protein sequence ID" value="MEK0189245.1"/>
    <property type="molecule type" value="Genomic_DNA"/>
</dbReference>
<proteinExistence type="predicted"/>
<accession>A0ABU8YY80</accession>
<gene>
    <name evidence="2" type="ORF">WMG39_31025</name>
</gene>
<evidence type="ECO:0008006" key="4">
    <source>
        <dbReference type="Google" id="ProtNLM"/>
    </source>
</evidence>
<feature type="compositionally biased region" description="Low complexity" evidence="1">
    <location>
        <begin position="8"/>
        <end position="30"/>
    </location>
</feature>
<protein>
    <recommendedName>
        <fullName evidence="4">Sulfatase-modifying factor enzyme domain-containing protein</fullName>
    </recommendedName>
</protein>
<name>A0ABU8YY80_9CYAN</name>
<keyword evidence="3" id="KW-1185">Reference proteome</keyword>
<dbReference type="RefSeq" id="WP_333300950.1">
    <property type="nucleotide sequence ID" value="NZ_JBBLXS010001058.1"/>
</dbReference>
<sequence length="40" mass="4335">MQRGGSWNNNAVNCRSANRNRNSAGNRNSNIGFRVALVSA</sequence>